<dbReference type="EMBL" id="QNUK01000581">
    <property type="protein sequence ID" value="KAF5891466.1"/>
    <property type="molecule type" value="Genomic_DNA"/>
</dbReference>
<feature type="non-terminal residue" evidence="1">
    <location>
        <position position="1"/>
    </location>
</feature>
<feature type="non-terminal residue" evidence="1">
    <location>
        <position position="73"/>
    </location>
</feature>
<reference evidence="1" key="1">
    <citation type="submission" date="2020-07" db="EMBL/GenBank/DDBJ databases">
        <title>Clarias magur genome sequencing, assembly and annotation.</title>
        <authorList>
            <person name="Kushwaha B."/>
            <person name="Kumar R."/>
            <person name="Das P."/>
            <person name="Joshi C.G."/>
            <person name="Kumar D."/>
            <person name="Nagpure N.S."/>
            <person name="Pandey M."/>
            <person name="Agarwal S."/>
            <person name="Srivastava S."/>
            <person name="Singh M."/>
            <person name="Sahoo L."/>
            <person name="Jayasankar P."/>
            <person name="Meher P.K."/>
            <person name="Koringa P.G."/>
            <person name="Iquebal M.A."/>
            <person name="Das S.P."/>
            <person name="Bit A."/>
            <person name="Patnaik S."/>
            <person name="Patel N."/>
            <person name="Shah T.M."/>
            <person name="Hinsu A."/>
            <person name="Jena J.K."/>
        </authorList>
    </citation>
    <scope>NUCLEOTIDE SEQUENCE</scope>
    <source>
        <strain evidence="1">CIFAMagur01</strain>
        <tissue evidence="1">Testis</tissue>
    </source>
</reference>
<evidence type="ECO:0000313" key="1">
    <source>
        <dbReference type="EMBL" id="KAF5891466.1"/>
    </source>
</evidence>
<name>A0A8J4WUD9_CLAMG</name>
<proteinExistence type="predicted"/>
<gene>
    <name evidence="1" type="ORF">DAT39_018835</name>
</gene>
<evidence type="ECO:0000313" key="2">
    <source>
        <dbReference type="Proteomes" id="UP000727407"/>
    </source>
</evidence>
<dbReference type="PANTHER" id="PTHR10728:SF32">
    <property type="entry name" value="CYTOSOLIC PHOSPHOLIPASE A2 BETA"/>
    <property type="match status" value="1"/>
</dbReference>
<protein>
    <submittedName>
        <fullName evidence="1">Cytosolic phospholipase A2 zeta-like</fullName>
    </submittedName>
</protein>
<dbReference type="GO" id="GO:0005544">
    <property type="term" value="F:calcium-dependent phospholipid binding"/>
    <property type="evidence" value="ECO:0007669"/>
    <property type="project" value="TreeGrafter"/>
</dbReference>
<dbReference type="SUPFAM" id="SSF52151">
    <property type="entry name" value="FabD/lysophospholipase-like"/>
    <property type="match status" value="1"/>
</dbReference>
<keyword evidence="2" id="KW-1185">Reference proteome</keyword>
<comment type="caution">
    <text evidence="1">The sequence shown here is derived from an EMBL/GenBank/DDBJ whole genome shotgun (WGS) entry which is preliminary data.</text>
</comment>
<dbReference type="OrthoDB" id="6121437at2759"/>
<accession>A0A8J4WUD9</accession>
<dbReference type="GO" id="GO:0046475">
    <property type="term" value="P:glycerophospholipid catabolic process"/>
    <property type="evidence" value="ECO:0007669"/>
    <property type="project" value="TreeGrafter"/>
</dbReference>
<dbReference type="GO" id="GO:0005829">
    <property type="term" value="C:cytosol"/>
    <property type="evidence" value="ECO:0007669"/>
    <property type="project" value="TreeGrafter"/>
</dbReference>
<dbReference type="PANTHER" id="PTHR10728">
    <property type="entry name" value="CYTOSOLIC PHOSPHOLIPASE A2"/>
    <property type="match status" value="1"/>
</dbReference>
<dbReference type="AlphaFoldDB" id="A0A8J4WUD9"/>
<dbReference type="GO" id="GO:0005509">
    <property type="term" value="F:calcium ion binding"/>
    <property type="evidence" value="ECO:0007669"/>
    <property type="project" value="TreeGrafter"/>
</dbReference>
<dbReference type="GO" id="GO:0047498">
    <property type="term" value="F:calcium-dependent phospholipase A2 activity"/>
    <property type="evidence" value="ECO:0007669"/>
    <property type="project" value="TreeGrafter"/>
</dbReference>
<dbReference type="InterPro" id="IPR016035">
    <property type="entry name" value="Acyl_Trfase/lysoPLipase"/>
</dbReference>
<dbReference type="Gene3D" id="3.40.1090.10">
    <property type="entry name" value="Cytosolic phospholipase A2 catalytic domain"/>
    <property type="match status" value="1"/>
</dbReference>
<dbReference type="Proteomes" id="UP000727407">
    <property type="component" value="Unassembled WGS sequence"/>
</dbReference>
<organism evidence="1 2">
    <name type="scientific">Clarias magur</name>
    <name type="common">Asian catfish</name>
    <name type="synonym">Macropteronotus magur</name>
    <dbReference type="NCBI Taxonomy" id="1594786"/>
    <lineage>
        <taxon>Eukaryota</taxon>
        <taxon>Metazoa</taxon>
        <taxon>Chordata</taxon>
        <taxon>Craniata</taxon>
        <taxon>Vertebrata</taxon>
        <taxon>Euteleostomi</taxon>
        <taxon>Actinopterygii</taxon>
        <taxon>Neopterygii</taxon>
        <taxon>Teleostei</taxon>
        <taxon>Ostariophysi</taxon>
        <taxon>Siluriformes</taxon>
        <taxon>Clariidae</taxon>
        <taxon>Clarias</taxon>
    </lineage>
</organism>
<sequence length="73" mass="8206">AFASLYTDDGWSKALDEAIASAQKELSKSSPSLVSIPQLQFYRSELHKRGAEGFPVTFVDFWGLFIEYLIFGQ</sequence>